<reference evidence="1" key="1">
    <citation type="submission" date="2020-04" db="EMBL/GenBank/DDBJ databases">
        <authorList>
            <person name="Alioto T."/>
            <person name="Alioto T."/>
            <person name="Gomez Garrido J."/>
        </authorList>
    </citation>
    <scope>NUCLEOTIDE SEQUENCE</scope>
    <source>
        <strain evidence="1">A484AB</strain>
    </source>
</reference>
<dbReference type="PROSITE" id="PS50878">
    <property type="entry name" value="RT_POL"/>
    <property type="match status" value="1"/>
</dbReference>
<dbReference type="Proteomes" id="UP001152795">
    <property type="component" value="Unassembled WGS sequence"/>
</dbReference>
<proteinExistence type="predicted"/>
<dbReference type="Pfam" id="PF00078">
    <property type="entry name" value="RVT_1"/>
    <property type="match status" value="1"/>
</dbReference>
<dbReference type="EMBL" id="CACRXK020018578">
    <property type="protein sequence ID" value="CAB4032652.1"/>
    <property type="molecule type" value="Genomic_DNA"/>
</dbReference>
<dbReference type="PANTHER" id="PTHR47510">
    <property type="entry name" value="REVERSE TRANSCRIPTASE DOMAIN-CONTAINING PROTEIN"/>
    <property type="match status" value="1"/>
</dbReference>
<dbReference type="PANTHER" id="PTHR47510:SF3">
    <property type="entry name" value="ENDO_EXONUCLEASE_PHOSPHATASE DOMAIN-CONTAINING PROTEIN"/>
    <property type="match status" value="1"/>
</dbReference>
<dbReference type="InterPro" id="IPR000477">
    <property type="entry name" value="RT_dom"/>
</dbReference>
<gene>
    <name evidence="1" type="ORF">PACLA_8A087092</name>
</gene>
<dbReference type="InterPro" id="IPR043502">
    <property type="entry name" value="DNA/RNA_pol_sf"/>
</dbReference>
<evidence type="ECO:0000313" key="2">
    <source>
        <dbReference type="Proteomes" id="UP001152795"/>
    </source>
</evidence>
<evidence type="ECO:0000313" key="1">
    <source>
        <dbReference type="EMBL" id="CAB4032652.1"/>
    </source>
</evidence>
<dbReference type="AlphaFoldDB" id="A0A6S7L2Q4"/>
<organism evidence="1 2">
    <name type="scientific">Paramuricea clavata</name>
    <name type="common">Red gorgonian</name>
    <name type="synonym">Violescent sea-whip</name>
    <dbReference type="NCBI Taxonomy" id="317549"/>
    <lineage>
        <taxon>Eukaryota</taxon>
        <taxon>Metazoa</taxon>
        <taxon>Cnidaria</taxon>
        <taxon>Anthozoa</taxon>
        <taxon>Octocorallia</taxon>
        <taxon>Malacalcyonacea</taxon>
        <taxon>Plexauridae</taxon>
        <taxon>Paramuricea</taxon>
    </lineage>
</organism>
<accession>A0A6S7L2Q4</accession>
<dbReference type="OrthoDB" id="415822at2759"/>
<sequence>VVTQRTVRYADRLSNIDLTESEVANVLKSLDPKACGPGGIPNRLLQNVSTEIAPSLCKLFNLSLSQGVVPSEWKLANLSPILKTDDPTVSSNYRPISLLNTISKVLERCVFNHCSKHLEPQIYHLQHGFMKGRSTVTQLVEVYDDIVNSVASGKEVDVLYLDLAKAFDKVPHNLLLLKLQLHGITGPLLFVTLETSVAWYHRSTIVMDEELSF</sequence>
<name>A0A6S7L2Q4_PARCT</name>
<keyword evidence="2" id="KW-1185">Reference proteome</keyword>
<dbReference type="SUPFAM" id="SSF56672">
    <property type="entry name" value="DNA/RNA polymerases"/>
    <property type="match status" value="1"/>
</dbReference>
<protein>
    <submittedName>
        <fullName evidence="1">Uncharacterized protein</fullName>
    </submittedName>
</protein>
<dbReference type="CDD" id="cd01650">
    <property type="entry name" value="RT_nLTR_like"/>
    <property type="match status" value="1"/>
</dbReference>
<comment type="caution">
    <text evidence="1">The sequence shown here is derived from an EMBL/GenBank/DDBJ whole genome shotgun (WGS) entry which is preliminary data.</text>
</comment>
<feature type="non-terminal residue" evidence="1">
    <location>
        <position position="1"/>
    </location>
</feature>